<sequence length="203" mass="22264">MPFRSSWVMANKQATINLYHASSLKLQLRHEKLDCNPDTVSLQRRTSPSNSVLRAHASPRCPSYHSTSPKSIGSCIQAKSWLRAGRCIVAATHLSLELGAEGSCIISAPALPSDIPHIYWFMYPRKVVAAHGRCIVAATHLSLELGAEGSCIISVPTLLSDIPRIYWFMHPHKVVAARGRHIVAATHFSCATLPGLTRLHCLL</sequence>
<dbReference type="RefSeq" id="XP_041217367.1">
    <property type="nucleotide sequence ID" value="XM_041370559.1"/>
</dbReference>
<dbReference type="EMBL" id="JABBWK010000165">
    <property type="protein sequence ID" value="KAG1889048.1"/>
    <property type="molecule type" value="Genomic_DNA"/>
</dbReference>
<dbReference type="Proteomes" id="UP001195769">
    <property type="component" value="Unassembled WGS sequence"/>
</dbReference>
<feature type="compositionally biased region" description="Polar residues" evidence="1">
    <location>
        <begin position="39"/>
        <end position="52"/>
    </location>
</feature>
<gene>
    <name evidence="2" type="ORF">F5891DRAFT_1282927</name>
</gene>
<proteinExistence type="predicted"/>
<evidence type="ECO:0000313" key="3">
    <source>
        <dbReference type="Proteomes" id="UP001195769"/>
    </source>
</evidence>
<comment type="caution">
    <text evidence="2">The sequence shown here is derived from an EMBL/GenBank/DDBJ whole genome shotgun (WGS) entry which is preliminary data.</text>
</comment>
<organism evidence="2 3">
    <name type="scientific">Suillus fuscotomentosus</name>
    <dbReference type="NCBI Taxonomy" id="1912939"/>
    <lineage>
        <taxon>Eukaryota</taxon>
        <taxon>Fungi</taxon>
        <taxon>Dikarya</taxon>
        <taxon>Basidiomycota</taxon>
        <taxon>Agaricomycotina</taxon>
        <taxon>Agaricomycetes</taxon>
        <taxon>Agaricomycetidae</taxon>
        <taxon>Boletales</taxon>
        <taxon>Suillineae</taxon>
        <taxon>Suillaceae</taxon>
        <taxon>Suillus</taxon>
    </lineage>
</organism>
<accession>A0AAD4HD63</accession>
<dbReference type="GeneID" id="64664857"/>
<dbReference type="AlphaFoldDB" id="A0AAD4HD63"/>
<protein>
    <submittedName>
        <fullName evidence="2">Uncharacterized protein</fullName>
    </submittedName>
</protein>
<evidence type="ECO:0000313" key="2">
    <source>
        <dbReference type="EMBL" id="KAG1889048.1"/>
    </source>
</evidence>
<name>A0AAD4HD63_9AGAM</name>
<keyword evidence="3" id="KW-1185">Reference proteome</keyword>
<feature type="region of interest" description="Disordered" evidence="1">
    <location>
        <begin position="39"/>
        <end position="70"/>
    </location>
</feature>
<evidence type="ECO:0000256" key="1">
    <source>
        <dbReference type="SAM" id="MobiDB-lite"/>
    </source>
</evidence>
<reference evidence="2" key="1">
    <citation type="journal article" date="2020" name="New Phytol.">
        <title>Comparative genomics reveals dynamic genome evolution in host specialist ectomycorrhizal fungi.</title>
        <authorList>
            <person name="Lofgren L.A."/>
            <person name="Nguyen N.H."/>
            <person name="Vilgalys R."/>
            <person name="Ruytinx J."/>
            <person name="Liao H.L."/>
            <person name="Branco S."/>
            <person name="Kuo A."/>
            <person name="LaButti K."/>
            <person name="Lipzen A."/>
            <person name="Andreopoulos W."/>
            <person name="Pangilinan J."/>
            <person name="Riley R."/>
            <person name="Hundley H."/>
            <person name="Na H."/>
            <person name="Barry K."/>
            <person name="Grigoriev I.V."/>
            <person name="Stajich J.E."/>
            <person name="Kennedy P.G."/>
        </authorList>
    </citation>
    <scope>NUCLEOTIDE SEQUENCE</scope>
    <source>
        <strain evidence="2">FC203</strain>
    </source>
</reference>